<comment type="caution">
    <text evidence="2">The sequence shown here is derived from an EMBL/GenBank/DDBJ whole genome shotgun (WGS) entry which is preliminary data.</text>
</comment>
<evidence type="ECO:0000256" key="1">
    <source>
        <dbReference type="SAM" id="Phobius"/>
    </source>
</evidence>
<dbReference type="EMBL" id="NUIL01000015">
    <property type="protein sequence ID" value="PGO29194.1"/>
    <property type="molecule type" value="Genomic_DNA"/>
</dbReference>
<protein>
    <submittedName>
        <fullName evidence="2">Uncharacterized protein</fullName>
    </submittedName>
</protein>
<gene>
    <name evidence="2" type="ORF">CN984_12165</name>
</gene>
<feature type="transmembrane region" description="Helical" evidence="1">
    <location>
        <begin position="7"/>
        <end position="25"/>
    </location>
</feature>
<sequence length="71" mass="8580">MSNKQVFLYFLEQCWYSTLLYWFLVTLDGIKYGEFDLFQPLAILFLLLATLAETMLVMRAEDKKQKYKRKN</sequence>
<dbReference type="AlphaFoldDB" id="A0A2B9Q322"/>
<keyword evidence="1" id="KW-0472">Membrane</keyword>
<evidence type="ECO:0000313" key="2">
    <source>
        <dbReference type="EMBL" id="PGO29194.1"/>
    </source>
</evidence>
<organism evidence="2 3">
    <name type="scientific">Bacillus cereus</name>
    <dbReference type="NCBI Taxonomy" id="1396"/>
    <lineage>
        <taxon>Bacteria</taxon>
        <taxon>Bacillati</taxon>
        <taxon>Bacillota</taxon>
        <taxon>Bacilli</taxon>
        <taxon>Bacillales</taxon>
        <taxon>Bacillaceae</taxon>
        <taxon>Bacillus</taxon>
        <taxon>Bacillus cereus group</taxon>
    </lineage>
</organism>
<evidence type="ECO:0000313" key="3">
    <source>
        <dbReference type="Proteomes" id="UP000223777"/>
    </source>
</evidence>
<keyword evidence="1" id="KW-0812">Transmembrane</keyword>
<accession>A0A2B9Q322</accession>
<reference evidence="2 3" key="1">
    <citation type="submission" date="2017-09" db="EMBL/GenBank/DDBJ databases">
        <title>Large-scale bioinformatics analysis of Bacillus genomes uncovers conserved roles of natural products in bacterial physiology.</title>
        <authorList>
            <consortium name="Agbiome Team Llc"/>
            <person name="Bleich R.M."/>
            <person name="Grubbs K.J."/>
            <person name="Santa Maria K.C."/>
            <person name="Allen S.E."/>
            <person name="Farag S."/>
            <person name="Shank E.A."/>
            <person name="Bowers A."/>
        </authorList>
    </citation>
    <scope>NUCLEOTIDE SEQUENCE [LARGE SCALE GENOMIC DNA]</scope>
    <source>
        <strain evidence="2 3">AFS050027</strain>
    </source>
</reference>
<feature type="transmembrane region" description="Helical" evidence="1">
    <location>
        <begin position="37"/>
        <end position="60"/>
    </location>
</feature>
<dbReference type="RefSeq" id="WP_098764306.1">
    <property type="nucleotide sequence ID" value="NZ_NUIL01000015.1"/>
</dbReference>
<dbReference type="Proteomes" id="UP000223777">
    <property type="component" value="Unassembled WGS sequence"/>
</dbReference>
<proteinExistence type="predicted"/>
<name>A0A2B9Q322_BACCE</name>
<keyword evidence="1" id="KW-1133">Transmembrane helix</keyword>